<organism evidence="1 2">
    <name type="scientific">Lachnotalea glycerini</name>
    <dbReference type="NCBI Taxonomy" id="1763509"/>
    <lineage>
        <taxon>Bacteria</taxon>
        <taxon>Bacillati</taxon>
        <taxon>Bacillota</taxon>
        <taxon>Clostridia</taxon>
        <taxon>Lachnospirales</taxon>
        <taxon>Lachnospiraceae</taxon>
        <taxon>Lachnotalea</taxon>
    </lineage>
</organism>
<gene>
    <name evidence="1" type="ORF">CG710_021865</name>
</gene>
<evidence type="ECO:0000313" key="2">
    <source>
        <dbReference type="Proteomes" id="UP000216411"/>
    </source>
</evidence>
<name>A0A371J0G8_9FIRM</name>
<dbReference type="Proteomes" id="UP000216411">
    <property type="component" value="Unassembled WGS sequence"/>
</dbReference>
<proteinExistence type="predicted"/>
<accession>A0A371J0G8</accession>
<reference evidence="1 2" key="1">
    <citation type="journal article" date="2017" name="Genome Announc.">
        <title>Draft Genome Sequence of a Sporulating and Motile Strain of Lachnotalea glycerini Isolated from Water in Quebec City, Canada.</title>
        <authorList>
            <person name="Maheux A.F."/>
            <person name="Boudreau D.K."/>
            <person name="Berube E."/>
            <person name="Boissinot M."/>
            <person name="Raymond F."/>
            <person name="Brodeur S."/>
            <person name="Corbeil J."/>
            <person name="Isabel S."/>
            <person name="Omar R.F."/>
            <person name="Bergeron M.G."/>
        </authorList>
    </citation>
    <scope>NUCLEOTIDE SEQUENCE [LARGE SCALE GENOMIC DNA]</scope>
    <source>
        <strain evidence="1 2">CCRI-19302</strain>
    </source>
</reference>
<evidence type="ECO:0000313" key="1">
    <source>
        <dbReference type="EMBL" id="RDY26203.1"/>
    </source>
</evidence>
<sequence length="178" mass="19823">MVHKYNYDNGIEIKIWDDEIPIQKCGIIKKISKDFSGNGVSLGKDKLIAVELRLPKNVSNYAMLGLVYENNDTLSNIEIEINDYEEIEYAENIALNPDYIHMGIPEDYVAGIEKSINKLSGEKIVNNGIYKFSVGAHGEVGSSIISFAITCNILLKLLLAGDVSKDKVKEIIESEIIQ</sequence>
<dbReference type="EMBL" id="NOKA02000163">
    <property type="protein sequence ID" value="RDY26203.1"/>
    <property type="molecule type" value="Genomic_DNA"/>
</dbReference>
<comment type="caution">
    <text evidence="1">The sequence shown here is derived from an EMBL/GenBank/DDBJ whole genome shotgun (WGS) entry which is preliminary data.</text>
</comment>
<keyword evidence="2" id="KW-1185">Reference proteome</keyword>
<dbReference type="AlphaFoldDB" id="A0A371J0G8"/>
<protein>
    <submittedName>
        <fullName evidence="1">Uncharacterized protein</fullName>
    </submittedName>
</protein>
<dbReference type="OrthoDB" id="2617348at2"/>
<dbReference type="RefSeq" id="WP_094378343.1">
    <property type="nucleotide sequence ID" value="NZ_NOKA02000163.1"/>
</dbReference>